<dbReference type="Proteomes" id="UP000322917">
    <property type="component" value="Unassembled WGS sequence"/>
</dbReference>
<keyword evidence="5 7" id="KW-0472">Membrane</keyword>
<dbReference type="InterPro" id="IPR003018">
    <property type="entry name" value="GAF"/>
</dbReference>
<dbReference type="NCBIfam" id="TIGR00254">
    <property type="entry name" value="GGDEF"/>
    <property type="match status" value="1"/>
</dbReference>
<evidence type="ECO:0000313" key="12">
    <source>
        <dbReference type="Proteomes" id="UP000322917"/>
    </source>
</evidence>
<dbReference type="PROSITE" id="PS50883">
    <property type="entry name" value="EAL"/>
    <property type="match status" value="1"/>
</dbReference>
<keyword evidence="4 7" id="KW-1133">Transmembrane helix</keyword>
<dbReference type="PROSITE" id="PS50887">
    <property type="entry name" value="GGDEF"/>
    <property type="match status" value="1"/>
</dbReference>
<organism evidence="11 12">
    <name type="scientific">Propionispora hippei DSM 15287</name>
    <dbReference type="NCBI Taxonomy" id="1123003"/>
    <lineage>
        <taxon>Bacteria</taxon>
        <taxon>Bacillati</taxon>
        <taxon>Bacillota</taxon>
        <taxon>Negativicutes</taxon>
        <taxon>Selenomonadales</taxon>
        <taxon>Sporomusaceae</taxon>
        <taxon>Propionispora</taxon>
    </lineage>
</organism>
<dbReference type="CDD" id="cd12912">
    <property type="entry name" value="PDC2_MCP_like"/>
    <property type="match status" value="1"/>
</dbReference>
<evidence type="ECO:0000256" key="7">
    <source>
        <dbReference type="SAM" id="Phobius"/>
    </source>
</evidence>
<dbReference type="SMART" id="SM00304">
    <property type="entry name" value="HAMP"/>
    <property type="match status" value="1"/>
</dbReference>
<dbReference type="CDD" id="cd01949">
    <property type="entry name" value="GGDEF"/>
    <property type="match status" value="1"/>
</dbReference>
<reference evidence="11 12" key="1">
    <citation type="submission" date="2016-11" db="EMBL/GenBank/DDBJ databases">
        <authorList>
            <person name="Varghese N."/>
            <person name="Submissions S."/>
        </authorList>
    </citation>
    <scope>NUCLEOTIDE SEQUENCE [LARGE SCALE GENOMIC DNA]</scope>
    <source>
        <strain evidence="11 12">DSM 15287</strain>
    </source>
</reference>
<dbReference type="SMART" id="SM00267">
    <property type="entry name" value="GGDEF"/>
    <property type="match status" value="1"/>
</dbReference>
<evidence type="ECO:0000256" key="4">
    <source>
        <dbReference type="ARBA" id="ARBA00022989"/>
    </source>
</evidence>
<dbReference type="CDD" id="cd12914">
    <property type="entry name" value="PDC1_DGC_like"/>
    <property type="match status" value="1"/>
</dbReference>
<dbReference type="PROSITE" id="PS50885">
    <property type="entry name" value="HAMP"/>
    <property type="match status" value="1"/>
</dbReference>
<keyword evidence="3 7" id="KW-0812">Transmembrane</keyword>
<dbReference type="RefSeq" id="WP_149734736.1">
    <property type="nucleotide sequence ID" value="NZ_FQZD01000014.1"/>
</dbReference>
<proteinExistence type="predicted"/>
<accession>A0A1M6HGC1</accession>
<evidence type="ECO:0000256" key="1">
    <source>
        <dbReference type="ARBA" id="ARBA00004651"/>
    </source>
</evidence>
<keyword evidence="6" id="KW-0175">Coiled coil</keyword>
<feature type="transmembrane region" description="Helical" evidence="7">
    <location>
        <begin position="12"/>
        <end position="34"/>
    </location>
</feature>
<dbReference type="CDD" id="cd01948">
    <property type="entry name" value="EAL"/>
    <property type="match status" value="1"/>
</dbReference>
<evidence type="ECO:0000256" key="3">
    <source>
        <dbReference type="ARBA" id="ARBA00022692"/>
    </source>
</evidence>
<dbReference type="PANTHER" id="PTHR33121:SF70">
    <property type="entry name" value="SIGNALING PROTEIN YKOW"/>
    <property type="match status" value="1"/>
</dbReference>
<feature type="coiled-coil region" evidence="6">
    <location>
        <begin position="361"/>
        <end position="441"/>
    </location>
</feature>
<dbReference type="Gene3D" id="6.10.340.10">
    <property type="match status" value="1"/>
</dbReference>
<dbReference type="SUPFAM" id="SSF141868">
    <property type="entry name" value="EAL domain-like"/>
    <property type="match status" value="1"/>
</dbReference>
<dbReference type="GO" id="GO:0007165">
    <property type="term" value="P:signal transduction"/>
    <property type="evidence" value="ECO:0007669"/>
    <property type="project" value="InterPro"/>
</dbReference>
<dbReference type="InterPro" id="IPR029016">
    <property type="entry name" value="GAF-like_dom_sf"/>
</dbReference>
<sequence length="1056" mass="117604">MLRLHSFKAKLLLWIMPLLTLGLLSLSGGAYWYINHVVQEELTASMLSVTAKAAESVNTWCKTLLLEPETIASTPAAKMINQSFQQIDEENANRHSFLHQKYPDIFLDIYAANREGVYHTIQQSGNRLSIFEGSIQNRDYFRSIMAGGPSQITPPLLSRTTGLPTIFVVAPITDDRQQPQGLIGTGISLEYVQHIAENLKIGKTGYGVVIAQDGSFIYHPDQTLIMAKKITDISDPEVVELGKRMLSGRSGIFHFTSQGEKKVAFYQPVPLTGWSVAAMLPEAELLAPIRQMLQWLTAITAFILLLIGGVIWLAANRLSRPLQEMEAHTDELAAGNLTLEPLTIQSQDEIGRLAGKFNFMSSKLRLMLKELEGKNTSLKQEVTARRQAETALQQAHDSLEIKVEEKTQELLAANQELTAMNEEIQTANSTLATMNQQLEEEIQVRCQVENDLVLRERQYRASVSLLTRPIEEVDHCLKAILQNALQLIKAPGGYIGMYSPEGTEFIIHHAVGIHEALLGEKMSAHAGMKQDVYRSGELIYTENYQCYPGLNGDERLKRLSSVVMLPLKQDGKIIGILAASWIDERHPISQEDIEVIRQFGDLASVALERASVYAENRHMAFHDSLTGLPNRASLNRYLEGEMQKARSGIASGVILFIDMDDLKMVNDNFGHSNGDAIITAVAGHIRAILDPSAFVARLDGDKFVTILPGEEHCRQAAQIAQKVLMALNREYPVADQSLHMSASIGLVIYPVDGDTAEDILKKADSAVYAAKKAGRSSWRFYDPSLQQETYEAILLTNSLRRVLERGELSLHYQPQLLPDGRTIVGFEALLRWHSPEYGQVSPLRFIPLAEKSGLITPIGQWVLEETCRFVKRLSALGWDDLHVAVNISPKQLLACNFVSRIRTIIETAQIKPKQIVLEVTESVLIESLEQSVEKMQQLHDFGVALALDDFGTGYSSLTYLKSLPVDILKIDKSFIDKNCTDHDQRQLVASMIELGHALNLTIVAEGVETEPQLELLQQYGCDCIQGYIFSKPLPEQAALAFLEQKRKKLSVPDGPS</sequence>
<name>A0A1M6HGC1_9FIRM</name>
<evidence type="ECO:0000259" key="9">
    <source>
        <dbReference type="PROSITE" id="PS50885"/>
    </source>
</evidence>
<dbReference type="EMBL" id="FQZD01000014">
    <property type="protein sequence ID" value="SHJ21266.1"/>
    <property type="molecule type" value="Genomic_DNA"/>
</dbReference>
<dbReference type="InterPro" id="IPR043128">
    <property type="entry name" value="Rev_trsase/Diguanyl_cyclase"/>
</dbReference>
<feature type="domain" description="GGDEF" evidence="10">
    <location>
        <begin position="650"/>
        <end position="783"/>
    </location>
</feature>
<dbReference type="PANTHER" id="PTHR33121">
    <property type="entry name" value="CYCLIC DI-GMP PHOSPHODIESTERASE PDEF"/>
    <property type="match status" value="1"/>
</dbReference>
<dbReference type="InterPro" id="IPR003660">
    <property type="entry name" value="HAMP_dom"/>
</dbReference>
<dbReference type="SUPFAM" id="SSF55781">
    <property type="entry name" value="GAF domain-like"/>
    <property type="match status" value="1"/>
</dbReference>
<dbReference type="FunFam" id="3.20.20.450:FF:000001">
    <property type="entry name" value="Cyclic di-GMP phosphodiesterase yahA"/>
    <property type="match status" value="1"/>
</dbReference>
<evidence type="ECO:0000259" key="8">
    <source>
        <dbReference type="PROSITE" id="PS50883"/>
    </source>
</evidence>
<dbReference type="Gene3D" id="3.30.450.20">
    <property type="entry name" value="PAS domain"/>
    <property type="match status" value="1"/>
</dbReference>
<dbReference type="InterPro" id="IPR033479">
    <property type="entry name" value="dCache_1"/>
</dbReference>
<dbReference type="Pfam" id="PF00563">
    <property type="entry name" value="EAL"/>
    <property type="match status" value="1"/>
</dbReference>
<dbReference type="InterPro" id="IPR001633">
    <property type="entry name" value="EAL_dom"/>
</dbReference>
<dbReference type="CDD" id="cd06225">
    <property type="entry name" value="HAMP"/>
    <property type="match status" value="1"/>
</dbReference>
<dbReference type="InterPro" id="IPR000160">
    <property type="entry name" value="GGDEF_dom"/>
</dbReference>
<dbReference type="Pfam" id="PF13185">
    <property type="entry name" value="GAF_2"/>
    <property type="match status" value="1"/>
</dbReference>
<dbReference type="AlphaFoldDB" id="A0A1M6HGC1"/>
<feature type="domain" description="EAL" evidence="8">
    <location>
        <begin position="792"/>
        <end position="1046"/>
    </location>
</feature>
<evidence type="ECO:0000256" key="5">
    <source>
        <dbReference type="ARBA" id="ARBA00023136"/>
    </source>
</evidence>
<dbReference type="SMART" id="SM00052">
    <property type="entry name" value="EAL"/>
    <property type="match status" value="1"/>
</dbReference>
<comment type="subcellular location">
    <subcellularLocation>
        <location evidence="1">Cell membrane</location>
        <topology evidence="1">Multi-pass membrane protein</topology>
    </subcellularLocation>
</comment>
<dbReference type="InterPro" id="IPR035919">
    <property type="entry name" value="EAL_sf"/>
</dbReference>
<dbReference type="OrthoDB" id="9759607at2"/>
<dbReference type="Pfam" id="PF00672">
    <property type="entry name" value="HAMP"/>
    <property type="match status" value="1"/>
</dbReference>
<keyword evidence="2" id="KW-1003">Cell membrane</keyword>
<dbReference type="InterPro" id="IPR050706">
    <property type="entry name" value="Cyclic-di-GMP_PDE-like"/>
</dbReference>
<evidence type="ECO:0000259" key="10">
    <source>
        <dbReference type="PROSITE" id="PS50887"/>
    </source>
</evidence>
<protein>
    <submittedName>
        <fullName evidence="11">Diguanylate cyclase (GGDEF) domain-containing protein</fullName>
    </submittedName>
</protein>
<dbReference type="GO" id="GO:0071111">
    <property type="term" value="F:cyclic-guanylate-specific phosphodiesterase activity"/>
    <property type="evidence" value="ECO:0007669"/>
    <property type="project" value="InterPro"/>
</dbReference>
<feature type="transmembrane region" description="Helical" evidence="7">
    <location>
        <begin position="292"/>
        <end position="315"/>
    </location>
</feature>
<dbReference type="Pfam" id="PF00990">
    <property type="entry name" value="GGDEF"/>
    <property type="match status" value="1"/>
</dbReference>
<dbReference type="SUPFAM" id="SSF158472">
    <property type="entry name" value="HAMP domain-like"/>
    <property type="match status" value="1"/>
</dbReference>
<evidence type="ECO:0000313" key="11">
    <source>
        <dbReference type="EMBL" id="SHJ21266.1"/>
    </source>
</evidence>
<dbReference type="InterPro" id="IPR029787">
    <property type="entry name" value="Nucleotide_cyclase"/>
</dbReference>
<dbReference type="Gene3D" id="3.30.450.40">
    <property type="match status" value="1"/>
</dbReference>
<dbReference type="GO" id="GO:0005886">
    <property type="term" value="C:plasma membrane"/>
    <property type="evidence" value="ECO:0007669"/>
    <property type="project" value="UniProtKB-SubCell"/>
</dbReference>
<feature type="domain" description="HAMP" evidence="9">
    <location>
        <begin position="316"/>
        <end position="369"/>
    </location>
</feature>
<dbReference type="SUPFAM" id="SSF55073">
    <property type="entry name" value="Nucleotide cyclase"/>
    <property type="match status" value="1"/>
</dbReference>
<dbReference type="Pfam" id="PF02743">
    <property type="entry name" value="dCache_1"/>
    <property type="match status" value="1"/>
</dbReference>
<dbReference type="Gene3D" id="3.30.70.270">
    <property type="match status" value="1"/>
</dbReference>
<evidence type="ECO:0000256" key="2">
    <source>
        <dbReference type="ARBA" id="ARBA00022475"/>
    </source>
</evidence>
<gene>
    <name evidence="11" type="ORF">SAMN02745170_01974</name>
</gene>
<dbReference type="Gene3D" id="3.20.20.450">
    <property type="entry name" value="EAL domain"/>
    <property type="match status" value="1"/>
</dbReference>
<evidence type="ECO:0000256" key="6">
    <source>
        <dbReference type="SAM" id="Coils"/>
    </source>
</evidence>
<keyword evidence="12" id="KW-1185">Reference proteome</keyword>